<dbReference type="Proteomes" id="UP001055712">
    <property type="component" value="Unassembled WGS sequence"/>
</dbReference>
<keyword evidence="4" id="KW-1185">Reference proteome</keyword>
<feature type="compositionally biased region" description="Polar residues" evidence="1">
    <location>
        <begin position="1"/>
        <end position="14"/>
    </location>
</feature>
<evidence type="ECO:0000313" key="4">
    <source>
        <dbReference type="Proteomes" id="UP001055712"/>
    </source>
</evidence>
<keyword evidence="2" id="KW-0472">Membrane</keyword>
<sequence length="142" mass="14985">MTSIGVATSPSAKQLASGLRSGGGMRSATSVPSRGRATVPLNRRMASGCGGASLFQPTAGPRGSSPRRRRGAAPPTAVPRGLDLLLEAPKRAKEWVISLDKDTWLLIVATVTFWSCISVCLYRGGDMLGDALVVFIIWKQCV</sequence>
<gene>
    <name evidence="3" type="ORF">D9Q98_002389</name>
</gene>
<protein>
    <submittedName>
        <fullName evidence="3">Uncharacterized protein</fullName>
    </submittedName>
</protein>
<evidence type="ECO:0000256" key="1">
    <source>
        <dbReference type="SAM" id="MobiDB-lite"/>
    </source>
</evidence>
<dbReference type="AlphaFoldDB" id="A0A9D4Z0P7"/>
<feature type="transmembrane region" description="Helical" evidence="2">
    <location>
        <begin position="103"/>
        <end position="122"/>
    </location>
</feature>
<keyword evidence="2" id="KW-1133">Transmembrane helix</keyword>
<comment type="caution">
    <text evidence="3">The sequence shown here is derived from an EMBL/GenBank/DDBJ whole genome shotgun (WGS) entry which is preliminary data.</text>
</comment>
<accession>A0A9D4Z0P7</accession>
<evidence type="ECO:0000256" key="2">
    <source>
        <dbReference type="SAM" id="Phobius"/>
    </source>
</evidence>
<feature type="region of interest" description="Disordered" evidence="1">
    <location>
        <begin position="1"/>
        <end position="78"/>
    </location>
</feature>
<keyword evidence="2" id="KW-0812">Transmembrane</keyword>
<dbReference type="EMBL" id="SIDB01000002">
    <property type="protein sequence ID" value="KAI3436336.1"/>
    <property type="molecule type" value="Genomic_DNA"/>
</dbReference>
<organism evidence="3 4">
    <name type="scientific">Chlorella vulgaris</name>
    <name type="common">Green alga</name>
    <dbReference type="NCBI Taxonomy" id="3077"/>
    <lineage>
        <taxon>Eukaryota</taxon>
        <taxon>Viridiplantae</taxon>
        <taxon>Chlorophyta</taxon>
        <taxon>core chlorophytes</taxon>
        <taxon>Trebouxiophyceae</taxon>
        <taxon>Chlorellales</taxon>
        <taxon>Chlorellaceae</taxon>
        <taxon>Chlorella clade</taxon>
        <taxon>Chlorella</taxon>
    </lineage>
</organism>
<reference evidence="3" key="1">
    <citation type="journal article" date="2019" name="Plant J.">
        <title>Chlorella vulgaris genome assembly and annotation reveals the molecular basis for metabolic acclimation to high light conditions.</title>
        <authorList>
            <person name="Cecchin M."/>
            <person name="Marcolungo L."/>
            <person name="Rossato M."/>
            <person name="Girolomoni L."/>
            <person name="Cosentino E."/>
            <person name="Cuine S."/>
            <person name="Li-Beisson Y."/>
            <person name="Delledonne M."/>
            <person name="Ballottari M."/>
        </authorList>
    </citation>
    <scope>NUCLEOTIDE SEQUENCE</scope>
    <source>
        <strain evidence="3">211/11P</strain>
    </source>
</reference>
<name>A0A9D4Z0P7_CHLVU</name>
<reference evidence="3" key="2">
    <citation type="submission" date="2020-11" db="EMBL/GenBank/DDBJ databases">
        <authorList>
            <person name="Cecchin M."/>
            <person name="Marcolungo L."/>
            <person name="Rossato M."/>
            <person name="Girolomoni L."/>
            <person name="Cosentino E."/>
            <person name="Cuine S."/>
            <person name="Li-Beisson Y."/>
            <person name="Delledonne M."/>
            <person name="Ballottari M."/>
        </authorList>
    </citation>
    <scope>NUCLEOTIDE SEQUENCE</scope>
    <source>
        <strain evidence="3">211/11P</strain>
        <tissue evidence="3">Whole cell</tissue>
    </source>
</reference>
<proteinExistence type="predicted"/>
<evidence type="ECO:0000313" key="3">
    <source>
        <dbReference type="EMBL" id="KAI3436336.1"/>
    </source>
</evidence>